<name>A0ABN9BU94_9NEOB</name>
<evidence type="ECO:0000313" key="5">
    <source>
        <dbReference type="Proteomes" id="UP001162483"/>
    </source>
</evidence>
<dbReference type="PANTHER" id="PTHR20882:SF14">
    <property type="entry name" value="CYTOPLASMIC TRNA 2-THIOLATION PROTEIN 2"/>
    <property type="match status" value="1"/>
</dbReference>
<evidence type="ECO:0000256" key="3">
    <source>
        <dbReference type="SAM" id="MobiDB-lite"/>
    </source>
</evidence>
<comment type="caution">
    <text evidence="4">The sequence shown here is derived from an EMBL/GenBank/DDBJ whole genome shotgun (WGS) entry which is preliminary data.</text>
</comment>
<dbReference type="EMBL" id="CATNWA010005935">
    <property type="protein sequence ID" value="CAI9551058.1"/>
    <property type="molecule type" value="Genomic_DNA"/>
</dbReference>
<keyword evidence="1" id="KW-0963">Cytoplasm</keyword>
<dbReference type="Proteomes" id="UP001162483">
    <property type="component" value="Unassembled WGS sequence"/>
</dbReference>
<evidence type="ECO:0000256" key="1">
    <source>
        <dbReference type="ARBA" id="ARBA00022490"/>
    </source>
</evidence>
<gene>
    <name evidence="4" type="ORF">SPARVUS_LOCUS3678680</name>
</gene>
<accession>A0ABN9BU94</accession>
<organism evidence="4 5">
    <name type="scientific">Staurois parvus</name>
    <dbReference type="NCBI Taxonomy" id="386267"/>
    <lineage>
        <taxon>Eukaryota</taxon>
        <taxon>Metazoa</taxon>
        <taxon>Chordata</taxon>
        <taxon>Craniata</taxon>
        <taxon>Vertebrata</taxon>
        <taxon>Euteleostomi</taxon>
        <taxon>Amphibia</taxon>
        <taxon>Batrachia</taxon>
        <taxon>Anura</taxon>
        <taxon>Neobatrachia</taxon>
        <taxon>Ranoidea</taxon>
        <taxon>Ranidae</taxon>
        <taxon>Staurois</taxon>
    </lineage>
</organism>
<feature type="non-terminal residue" evidence="4">
    <location>
        <position position="252"/>
    </location>
</feature>
<keyword evidence="5" id="KW-1185">Reference proteome</keyword>
<feature type="compositionally biased region" description="Basic and acidic residues" evidence="3">
    <location>
        <begin position="150"/>
        <end position="159"/>
    </location>
</feature>
<keyword evidence="2" id="KW-0819">tRNA processing</keyword>
<evidence type="ECO:0008006" key="6">
    <source>
        <dbReference type="Google" id="ProtNLM"/>
    </source>
</evidence>
<proteinExistence type="predicted"/>
<dbReference type="InterPro" id="IPR019407">
    <property type="entry name" value="CTU2"/>
</dbReference>
<sequence length="252" mass="27449">MYEMPGKSSAVLIIRVGDAFCRSCFREYFVHKFRAMLGKNRAVFPGEKVLLAYSGGPSSSAMIQQIREGLSRDAPKKLRFIPAIVFIDEGAVPCGQSWRTGSGSGGKWRASLKATRIPISCLVPGAAFSLCRDPCFRQISLSGKGTTSRRWADSWDSRERRRGAGYPRDSHRAQTGGESADGGRDIHGTAQSADGGRDIHGTAQSADGEGISTGQHRAQTGEEGYPRDSRERRRGKGYPRDSTQSARRGKGY</sequence>
<dbReference type="PANTHER" id="PTHR20882">
    <property type="entry name" value="CYTOPLASMIC TRNA 2-THIOLATION PROTEIN 2"/>
    <property type="match status" value="1"/>
</dbReference>
<reference evidence="4" key="1">
    <citation type="submission" date="2023-05" db="EMBL/GenBank/DDBJ databases">
        <authorList>
            <person name="Stuckert A."/>
        </authorList>
    </citation>
    <scope>NUCLEOTIDE SEQUENCE</scope>
</reference>
<dbReference type="SUPFAM" id="SSF52402">
    <property type="entry name" value="Adenine nucleotide alpha hydrolases-like"/>
    <property type="match status" value="1"/>
</dbReference>
<evidence type="ECO:0000256" key="2">
    <source>
        <dbReference type="ARBA" id="ARBA00022694"/>
    </source>
</evidence>
<dbReference type="Gene3D" id="3.40.50.620">
    <property type="entry name" value="HUPs"/>
    <property type="match status" value="1"/>
</dbReference>
<feature type="region of interest" description="Disordered" evidence="3">
    <location>
        <begin position="147"/>
        <end position="252"/>
    </location>
</feature>
<dbReference type="InterPro" id="IPR014729">
    <property type="entry name" value="Rossmann-like_a/b/a_fold"/>
</dbReference>
<evidence type="ECO:0000313" key="4">
    <source>
        <dbReference type="EMBL" id="CAI9551058.1"/>
    </source>
</evidence>
<protein>
    <recommendedName>
        <fullName evidence="6">Cytoplasmic tRNA 2-thiolation protein 2</fullName>
    </recommendedName>
</protein>